<evidence type="ECO:0008006" key="3">
    <source>
        <dbReference type="Google" id="ProtNLM"/>
    </source>
</evidence>
<keyword evidence="2" id="KW-1185">Reference proteome</keyword>
<evidence type="ECO:0000313" key="1">
    <source>
        <dbReference type="EMBL" id="MBP2240436.1"/>
    </source>
</evidence>
<dbReference type="Proteomes" id="UP001519293">
    <property type="component" value="Unassembled WGS sequence"/>
</dbReference>
<accession>A0ABS4RC11</accession>
<sequence>MLGHSINEEVFQINKSFIIFSICGLAALTACQNNSNTAHDQLYEESGQTINVNDQRADIYNRNNGSTNKSEDFGYVRHQRSPIAGENVSYNHYAAIDREKIADIIGKYCTEVPHVDDVSTLVTDREVIIIYATDTDNDKQTADQVKKMAQSVVPSWYHIYVSDNTALRKNVESFATLDADSRNAHFAIDKLINEIKQPSSQGK</sequence>
<dbReference type="RefSeq" id="WP_245349983.1">
    <property type="nucleotide sequence ID" value="NZ_JAGIKZ010000003.1"/>
</dbReference>
<gene>
    <name evidence="1" type="ORF">J2Z40_000991</name>
</gene>
<dbReference type="EMBL" id="JAGIKZ010000003">
    <property type="protein sequence ID" value="MBP2240436.1"/>
    <property type="molecule type" value="Genomic_DNA"/>
</dbReference>
<reference evidence="1 2" key="1">
    <citation type="submission" date="2021-03" db="EMBL/GenBank/DDBJ databases">
        <title>Genomic Encyclopedia of Type Strains, Phase IV (KMG-IV): sequencing the most valuable type-strain genomes for metagenomic binning, comparative biology and taxonomic classification.</title>
        <authorList>
            <person name="Goeker M."/>
        </authorList>
    </citation>
    <scope>NUCLEOTIDE SEQUENCE [LARGE SCALE GENOMIC DNA]</scope>
    <source>
        <strain evidence="1 2">DSM 26675</strain>
    </source>
</reference>
<organism evidence="1 2">
    <name type="scientific">Cytobacillus eiseniae</name>
    <dbReference type="NCBI Taxonomy" id="762947"/>
    <lineage>
        <taxon>Bacteria</taxon>
        <taxon>Bacillati</taxon>
        <taxon>Bacillota</taxon>
        <taxon>Bacilli</taxon>
        <taxon>Bacillales</taxon>
        <taxon>Bacillaceae</taxon>
        <taxon>Cytobacillus</taxon>
    </lineage>
</organism>
<evidence type="ECO:0000313" key="2">
    <source>
        <dbReference type="Proteomes" id="UP001519293"/>
    </source>
</evidence>
<comment type="caution">
    <text evidence="1">The sequence shown here is derived from an EMBL/GenBank/DDBJ whole genome shotgun (WGS) entry which is preliminary data.</text>
</comment>
<dbReference type="InterPro" id="IPR019076">
    <property type="entry name" value="Spore_lipoprot_YhcN/YlaJ-like"/>
</dbReference>
<name>A0ABS4RC11_9BACI</name>
<protein>
    <recommendedName>
        <fullName evidence="3">Sporulation protein</fullName>
    </recommendedName>
</protein>
<proteinExistence type="predicted"/>
<dbReference type="Pfam" id="PF09580">
    <property type="entry name" value="Spore_YhcN_YlaJ"/>
    <property type="match status" value="1"/>
</dbReference>